<evidence type="ECO:0000256" key="6">
    <source>
        <dbReference type="ARBA" id="ARBA00022989"/>
    </source>
</evidence>
<keyword evidence="11" id="KW-1185">Reference proteome</keyword>
<evidence type="ECO:0000256" key="2">
    <source>
        <dbReference type="ARBA" id="ARBA00008034"/>
    </source>
</evidence>
<comment type="subcellular location">
    <subcellularLocation>
        <location evidence="1 8">Cell membrane</location>
        <topology evidence="1 8">Multi-pass membrane protein</topology>
    </subcellularLocation>
</comment>
<evidence type="ECO:0000256" key="3">
    <source>
        <dbReference type="ARBA" id="ARBA00022448"/>
    </source>
</evidence>
<evidence type="ECO:0000256" key="8">
    <source>
        <dbReference type="RuleBase" id="RU003943"/>
    </source>
</evidence>
<feature type="transmembrane region" description="Helical" evidence="9">
    <location>
        <begin position="134"/>
        <end position="158"/>
    </location>
</feature>
<dbReference type="Pfam" id="PF00950">
    <property type="entry name" value="ABC-3"/>
    <property type="match status" value="1"/>
</dbReference>
<evidence type="ECO:0000256" key="7">
    <source>
        <dbReference type="ARBA" id="ARBA00023136"/>
    </source>
</evidence>
<accession>A0ABY5P6X4</accession>
<feature type="transmembrane region" description="Helical" evidence="9">
    <location>
        <begin position="87"/>
        <end position="106"/>
    </location>
</feature>
<dbReference type="Gene3D" id="1.10.3470.10">
    <property type="entry name" value="ABC transporter involved in vitamin B12 uptake, BtuC"/>
    <property type="match status" value="1"/>
</dbReference>
<evidence type="ECO:0000256" key="5">
    <source>
        <dbReference type="ARBA" id="ARBA00022692"/>
    </source>
</evidence>
<dbReference type="InterPro" id="IPR037294">
    <property type="entry name" value="ABC_BtuC-like"/>
</dbReference>
<feature type="transmembrane region" description="Helical" evidence="9">
    <location>
        <begin position="178"/>
        <end position="194"/>
    </location>
</feature>
<feature type="transmembrane region" description="Helical" evidence="9">
    <location>
        <begin position="31"/>
        <end position="49"/>
    </location>
</feature>
<dbReference type="Proteomes" id="UP001315967">
    <property type="component" value="Chromosome"/>
</dbReference>
<feature type="transmembrane region" description="Helical" evidence="9">
    <location>
        <begin position="55"/>
        <end position="75"/>
    </location>
</feature>
<dbReference type="PANTHER" id="PTHR30477">
    <property type="entry name" value="ABC-TRANSPORTER METAL-BINDING PROTEIN"/>
    <property type="match status" value="1"/>
</dbReference>
<feature type="transmembrane region" description="Helical" evidence="9">
    <location>
        <begin position="251"/>
        <end position="270"/>
    </location>
</feature>
<reference evidence="10 11" key="1">
    <citation type="submission" date="2022-08" db="EMBL/GenBank/DDBJ databases">
        <title>Aerococcaceae sp. nov isolated from spoiled eye mask.</title>
        <authorList>
            <person name="Zhou G."/>
            <person name="Xie X.-B."/>
            <person name="Shi Q.-S."/>
            <person name="Wang Y.-S."/>
            <person name="Wen X."/>
            <person name="Peng H."/>
            <person name="Yang X.-J."/>
            <person name="Tao H.-B."/>
            <person name="Huang X.-M."/>
        </authorList>
    </citation>
    <scope>NUCLEOTIDE SEQUENCE [LARGE SCALE GENOMIC DNA]</scope>
    <source>
        <strain evidence="11">DM20194951</strain>
    </source>
</reference>
<dbReference type="PANTHER" id="PTHR30477:SF8">
    <property type="entry name" value="METAL TRANSPORT SYSTEM MEMBRANE PROTEIN CT_070-RELATED"/>
    <property type="match status" value="1"/>
</dbReference>
<dbReference type="SUPFAM" id="SSF81345">
    <property type="entry name" value="ABC transporter involved in vitamin B12 uptake, BtuC"/>
    <property type="match status" value="1"/>
</dbReference>
<gene>
    <name evidence="10" type="ORF">NRE15_02250</name>
</gene>
<feature type="transmembrane region" description="Helical" evidence="9">
    <location>
        <begin position="6"/>
        <end position="24"/>
    </location>
</feature>
<organism evidence="10 11">
    <name type="scientific">Fundicoccus culcitae</name>
    <dbReference type="NCBI Taxonomy" id="2969821"/>
    <lineage>
        <taxon>Bacteria</taxon>
        <taxon>Bacillati</taxon>
        <taxon>Bacillota</taxon>
        <taxon>Bacilli</taxon>
        <taxon>Lactobacillales</taxon>
        <taxon>Aerococcaceae</taxon>
        <taxon>Fundicoccus</taxon>
    </lineage>
</organism>
<keyword evidence="3 8" id="KW-0813">Transport</keyword>
<evidence type="ECO:0000256" key="9">
    <source>
        <dbReference type="SAM" id="Phobius"/>
    </source>
</evidence>
<sequence length="280" mass="30677">MIQILFVLIAVSVATSLIGSLLLLRESLMVADAISHTILLGIVLAYIFTRDLSSPWLIFGAAAFGLFTVITIEGLNQTGQIENDASIGLVFPFFFSIAVVIISKYFSDVHLDIDMVLLGQVELSPLKRTEFLGIQIPTALLQGIMISLVNLLFILIFYKPLKIRLFDPIYAQSIGIKVKWLDLIMMSLVSLTAVTSFESVGSKLVIALMAAPAMTARLLTRHFASFIALSVVFALLNSVLGYYLGVNFNTSISAMVAVTSFVVFLIVLLVTKMPKLHKQI</sequence>
<keyword evidence="7 9" id="KW-0472">Membrane</keyword>
<dbReference type="CDD" id="cd06550">
    <property type="entry name" value="TM_ABC_iron-siderophores_like"/>
    <property type="match status" value="1"/>
</dbReference>
<dbReference type="EMBL" id="CP102453">
    <property type="protein sequence ID" value="UUX34493.1"/>
    <property type="molecule type" value="Genomic_DNA"/>
</dbReference>
<evidence type="ECO:0000256" key="4">
    <source>
        <dbReference type="ARBA" id="ARBA00022475"/>
    </source>
</evidence>
<protein>
    <submittedName>
        <fullName evidence="10">Metal ABC transporter permease</fullName>
    </submittedName>
</protein>
<keyword evidence="4" id="KW-1003">Cell membrane</keyword>
<proteinExistence type="inferred from homology"/>
<dbReference type="InterPro" id="IPR001626">
    <property type="entry name" value="ABC_TroCD"/>
</dbReference>
<evidence type="ECO:0000313" key="10">
    <source>
        <dbReference type="EMBL" id="UUX34493.1"/>
    </source>
</evidence>
<comment type="similarity">
    <text evidence="2 8">Belongs to the ABC-3 integral membrane protein family.</text>
</comment>
<keyword evidence="5 8" id="KW-0812">Transmembrane</keyword>
<evidence type="ECO:0000313" key="11">
    <source>
        <dbReference type="Proteomes" id="UP001315967"/>
    </source>
</evidence>
<evidence type="ECO:0000256" key="1">
    <source>
        <dbReference type="ARBA" id="ARBA00004651"/>
    </source>
</evidence>
<keyword evidence="6 9" id="KW-1133">Transmembrane helix</keyword>
<name>A0ABY5P6X4_9LACT</name>
<dbReference type="RefSeq" id="WP_313793994.1">
    <property type="nucleotide sequence ID" value="NZ_CP102453.1"/>
</dbReference>
<feature type="transmembrane region" description="Helical" evidence="9">
    <location>
        <begin position="226"/>
        <end position="245"/>
    </location>
</feature>